<dbReference type="Gene3D" id="3.20.20.140">
    <property type="entry name" value="Metal-dependent hydrolases"/>
    <property type="match status" value="1"/>
</dbReference>
<dbReference type="InterPro" id="IPR050287">
    <property type="entry name" value="MTA/SAH_deaminase"/>
</dbReference>
<feature type="domain" description="Amidohydrolase-related" evidence="3">
    <location>
        <begin position="64"/>
        <end position="433"/>
    </location>
</feature>
<dbReference type="OrthoDB" id="9796020at2"/>
<dbReference type="GO" id="GO:0016810">
    <property type="term" value="F:hydrolase activity, acting on carbon-nitrogen (but not peptide) bonds"/>
    <property type="evidence" value="ECO:0007669"/>
    <property type="project" value="InterPro"/>
</dbReference>
<evidence type="ECO:0000259" key="3">
    <source>
        <dbReference type="Pfam" id="PF01979"/>
    </source>
</evidence>
<dbReference type="AlphaFoldDB" id="A0A8G2EYN0"/>
<gene>
    <name evidence="4" type="ORF">SAMN05660686_02663</name>
</gene>
<dbReference type="Pfam" id="PF01979">
    <property type="entry name" value="Amidohydro_1"/>
    <property type="match status" value="1"/>
</dbReference>
<dbReference type="RefSeq" id="WP_028794140.1">
    <property type="nucleotide sequence ID" value="NZ_FNBW01000007.1"/>
</dbReference>
<evidence type="ECO:0000313" key="4">
    <source>
        <dbReference type="EMBL" id="SDF87949.1"/>
    </source>
</evidence>
<dbReference type="SUPFAM" id="SSF51338">
    <property type="entry name" value="Composite domain of metallo-dependent hydrolases"/>
    <property type="match status" value="1"/>
</dbReference>
<dbReference type="PANTHER" id="PTHR43794">
    <property type="entry name" value="AMINOHYDROLASE SSNA-RELATED"/>
    <property type="match status" value="1"/>
</dbReference>
<reference evidence="4 5" key="1">
    <citation type="submission" date="2016-10" db="EMBL/GenBank/DDBJ databases">
        <authorList>
            <person name="Varghese N."/>
            <person name="Submissions S."/>
        </authorList>
    </citation>
    <scope>NUCLEOTIDE SEQUENCE [LARGE SCALE GENOMIC DNA]</scope>
    <source>
        <strain evidence="4 5">DSM 18839</strain>
    </source>
</reference>
<keyword evidence="2" id="KW-0378">Hydrolase</keyword>
<proteinExistence type="inferred from homology"/>
<protein>
    <submittedName>
        <fullName evidence="4">Cytosine/adenosine deaminase</fullName>
    </submittedName>
</protein>
<evidence type="ECO:0000256" key="2">
    <source>
        <dbReference type="ARBA" id="ARBA00022801"/>
    </source>
</evidence>
<dbReference type="InterPro" id="IPR011059">
    <property type="entry name" value="Metal-dep_hydrolase_composite"/>
</dbReference>
<comment type="similarity">
    <text evidence="1">Belongs to the metallo-dependent hydrolases superfamily. ATZ/TRZ family.</text>
</comment>
<organism evidence="4 5">
    <name type="scientific">Thalassobaculum litoreum DSM 18839</name>
    <dbReference type="NCBI Taxonomy" id="1123362"/>
    <lineage>
        <taxon>Bacteria</taxon>
        <taxon>Pseudomonadati</taxon>
        <taxon>Pseudomonadota</taxon>
        <taxon>Alphaproteobacteria</taxon>
        <taxon>Rhodospirillales</taxon>
        <taxon>Thalassobaculaceae</taxon>
        <taxon>Thalassobaculum</taxon>
    </lineage>
</organism>
<dbReference type="Proteomes" id="UP000198615">
    <property type="component" value="Unassembled WGS sequence"/>
</dbReference>
<comment type="caution">
    <text evidence="4">The sequence shown here is derived from an EMBL/GenBank/DDBJ whole genome shotgun (WGS) entry which is preliminary data.</text>
</comment>
<dbReference type="EMBL" id="FNBW01000007">
    <property type="protein sequence ID" value="SDF87949.1"/>
    <property type="molecule type" value="Genomic_DNA"/>
</dbReference>
<accession>A0A8G2EYN0</accession>
<keyword evidence="5" id="KW-1185">Reference proteome</keyword>
<dbReference type="SUPFAM" id="SSF51556">
    <property type="entry name" value="Metallo-dependent hydrolases"/>
    <property type="match status" value="1"/>
</dbReference>
<name>A0A8G2EYN0_9PROT</name>
<dbReference type="Gene3D" id="2.30.40.10">
    <property type="entry name" value="Urease, subunit C, domain 1"/>
    <property type="match status" value="1"/>
</dbReference>
<dbReference type="InterPro" id="IPR032466">
    <property type="entry name" value="Metal_Hydrolase"/>
</dbReference>
<dbReference type="PANTHER" id="PTHR43794:SF11">
    <property type="entry name" value="AMIDOHYDROLASE-RELATED DOMAIN-CONTAINING PROTEIN"/>
    <property type="match status" value="1"/>
</dbReference>
<evidence type="ECO:0000313" key="5">
    <source>
        <dbReference type="Proteomes" id="UP000198615"/>
    </source>
</evidence>
<evidence type="ECO:0000256" key="1">
    <source>
        <dbReference type="ARBA" id="ARBA00006745"/>
    </source>
</evidence>
<sequence>MSRTTVIKNCDWVIAWDPDGGAEGTGGHVYLKGADIAFRDHALIHVGKGFDGEADVTLDGAGKMVMPGFIDVHSHPASEPGNKGLNEELGSPKLGQSSLYEYMPVFRMLPEGASPAMRFAIHEMLKSGVTTYCDLSMARDGWVEDVASTGIRGVLCPMYRSAAWTTKDGHSVVYDWDEAAGERAMERAIATIDEADAHPSGRMSGMMGPSQIDTCTAELIQASHKEAMDRGITMHIHAAQSVVEFNEMTRRHGMTPIEWLDDLGVLTDGTIVAHGIFLNDHPWLHWPQANDFGRLVASGAGVAHCPNVFWRRGIALNHVGRYMEAGIPLGLGTDTFPHNFIHEMEVAMIAGRLMAGDFTNATTEQIFYAATAGAAALIGRDDIGRLEVGCKADFTVVDCGHPYMQPLRDPIRSLIYSAGDRAVEDVWVHGQKVVSKGEVDSIDVADVSAKLNAFQEITISGVRQRDWAGRDIDTMTPMVFETRE</sequence>
<dbReference type="InterPro" id="IPR006680">
    <property type="entry name" value="Amidohydro-rel"/>
</dbReference>